<evidence type="ECO:0000256" key="1">
    <source>
        <dbReference type="SAM" id="Phobius"/>
    </source>
</evidence>
<keyword evidence="1" id="KW-0812">Transmembrane</keyword>
<reference evidence="2 3" key="1">
    <citation type="submission" date="2011-08" db="EMBL/GenBank/DDBJ databases">
        <title>The Genome Sequence of Johnsonella ignava ATCC 51276.</title>
        <authorList>
            <consortium name="The Broad Institute Genome Sequencing Platform"/>
            <person name="Earl A."/>
            <person name="Ward D."/>
            <person name="Feldgarden M."/>
            <person name="Gevers D."/>
            <person name="Izard J."/>
            <person name="Blanton J.M."/>
            <person name="Baranova O.V."/>
            <person name="Dewhirst F.E."/>
            <person name="Young S.K."/>
            <person name="Zeng Q."/>
            <person name="Gargeya S."/>
            <person name="Fitzgerald M."/>
            <person name="Haas B."/>
            <person name="Abouelleil A."/>
            <person name="Alvarado L."/>
            <person name="Arachchi H.M."/>
            <person name="Berlin A."/>
            <person name="Brown A."/>
            <person name="Chapman S.B."/>
            <person name="Chen Z."/>
            <person name="Dunbar C."/>
            <person name="Freedman E."/>
            <person name="Gearin G."/>
            <person name="Gellesch M."/>
            <person name="Goldberg J."/>
            <person name="Griggs A."/>
            <person name="Gujja S."/>
            <person name="Heiman D."/>
            <person name="Howarth C."/>
            <person name="Larson L."/>
            <person name="Lui A."/>
            <person name="MacDonald P.J.P."/>
            <person name="Montmayeur A."/>
            <person name="Murphy C."/>
            <person name="Neiman D."/>
            <person name="Pearson M."/>
            <person name="Priest M."/>
            <person name="Roberts A."/>
            <person name="Saif S."/>
            <person name="Shea T."/>
            <person name="Shenoy N."/>
            <person name="Sisk P."/>
            <person name="Stolte C."/>
            <person name="Sykes S."/>
            <person name="Wortman J."/>
            <person name="Nusbaum C."/>
            <person name="Birren B."/>
        </authorList>
    </citation>
    <scope>NUCLEOTIDE SEQUENCE [LARGE SCALE GENOMIC DNA]</scope>
    <source>
        <strain evidence="2 3">ATCC 51276</strain>
    </source>
</reference>
<dbReference type="eggNOG" id="COG5658">
    <property type="taxonomic scope" value="Bacteria"/>
</dbReference>
<evidence type="ECO:0000313" key="3">
    <source>
        <dbReference type="Proteomes" id="UP000003011"/>
    </source>
</evidence>
<evidence type="ECO:0000313" key="2">
    <source>
        <dbReference type="EMBL" id="EHI55772.1"/>
    </source>
</evidence>
<organism evidence="2 3">
    <name type="scientific">Johnsonella ignava ATCC 51276</name>
    <dbReference type="NCBI Taxonomy" id="679200"/>
    <lineage>
        <taxon>Bacteria</taxon>
        <taxon>Bacillati</taxon>
        <taxon>Bacillota</taxon>
        <taxon>Clostridia</taxon>
        <taxon>Lachnospirales</taxon>
        <taxon>Lachnospiraceae</taxon>
        <taxon>Johnsonella</taxon>
    </lineage>
</organism>
<dbReference type="HOGENOM" id="CLU_155106_0_0_9"/>
<keyword evidence="1" id="KW-1133">Transmembrane helix</keyword>
<dbReference type="AlphaFoldDB" id="G5GHS9"/>
<dbReference type="EMBL" id="ACZL01000017">
    <property type="protein sequence ID" value="EHI55772.1"/>
    <property type="molecule type" value="Genomic_DNA"/>
</dbReference>
<keyword evidence="3" id="KW-1185">Reference proteome</keyword>
<keyword evidence="1" id="KW-0472">Membrane</keyword>
<evidence type="ECO:0008006" key="4">
    <source>
        <dbReference type="Google" id="ProtNLM"/>
    </source>
</evidence>
<feature type="transmembrane region" description="Helical" evidence="1">
    <location>
        <begin position="6"/>
        <end position="26"/>
    </location>
</feature>
<dbReference type="RefSeq" id="WP_005540544.1">
    <property type="nucleotide sequence ID" value="NZ_JH378831.1"/>
</dbReference>
<dbReference type="Proteomes" id="UP000003011">
    <property type="component" value="Unassembled WGS sequence"/>
</dbReference>
<comment type="caution">
    <text evidence="2">The sequence shown here is derived from an EMBL/GenBank/DDBJ whole genome shotgun (WGS) entry which is preliminary data.</text>
</comment>
<gene>
    <name evidence="2" type="ORF">HMPREF9333_01119</name>
</gene>
<accession>G5GHS9</accession>
<proteinExistence type="predicted"/>
<feature type="transmembrane region" description="Helical" evidence="1">
    <location>
        <begin position="86"/>
        <end position="112"/>
    </location>
</feature>
<name>G5GHS9_9FIRM</name>
<dbReference type="OrthoDB" id="3173919at2"/>
<protein>
    <recommendedName>
        <fullName evidence="4">SdpI/YhfL protein family</fullName>
    </recommendedName>
</protein>
<sequence>MKFWLLMVGIDLINPLTMIALGWYLLKSRKAREVFGFKTAMWVKNNDTEKFAYNFCSKYYFFTGIIMMPLSIIVMLLFISKTVSTIGLVGGIICTVQGFLSAGALLVTEIALRKTFDKAGHRR</sequence>
<feature type="transmembrane region" description="Helical" evidence="1">
    <location>
        <begin position="59"/>
        <end position="80"/>
    </location>
</feature>